<gene>
    <name evidence="1" type="ORF">EVOR1521_LOCUS29060</name>
</gene>
<dbReference type="InterPro" id="IPR029044">
    <property type="entry name" value="Nucleotide-diphossugar_trans"/>
</dbReference>
<dbReference type="PANTHER" id="PTHR11183">
    <property type="entry name" value="GLYCOGENIN SUBFAMILY MEMBER"/>
    <property type="match status" value="1"/>
</dbReference>
<reference evidence="1" key="1">
    <citation type="submission" date="2023-08" db="EMBL/GenBank/DDBJ databases">
        <authorList>
            <person name="Chen Y."/>
            <person name="Shah S."/>
            <person name="Dougan E. K."/>
            <person name="Thang M."/>
            <person name="Chan C."/>
        </authorList>
    </citation>
    <scope>NUCLEOTIDE SEQUENCE</scope>
</reference>
<name>A0AA36JLS5_9DINO</name>
<comment type="caution">
    <text evidence="1">The sequence shown here is derived from an EMBL/GenBank/DDBJ whole genome shotgun (WGS) entry which is preliminary data.</text>
</comment>
<proteinExistence type="predicted"/>
<evidence type="ECO:0000313" key="2">
    <source>
        <dbReference type="Proteomes" id="UP001178507"/>
    </source>
</evidence>
<dbReference type="Proteomes" id="UP001178507">
    <property type="component" value="Unassembled WGS sequence"/>
</dbReference>
<dbReference type="Gene3D" id="3.90.550.10">
    <property type="entry name" value="Spore Coat Polysaccharide Biosynthesis Protein SpsA, Chain A"/>
    <property type="match status" value="1"/>
</dbReference>
<protein>
    <submittedName>
        <fullName evidence="1">Uncharacterized protein</fullName>
    </submittedName>
</protein>
<accession>A0AA36JLS5</accession>
<organism evidence="1 2">
    <name type="scientific">Effrenium voratum</name>
    <dbReference type="NCBI Taxonomy" id="2562239"/>
    <lineage>
        <taxon>Eukaryota</taxon>
        <taxon>Sar</taxon>
        <taxon>Alveolata</taxon>
        <taxon>Dinophyceae</taxon>
        <taxon>Suessiales</taxon>
        <taxon>Symbiodiniaceae</taxon>
        <taxon>Effrenium</taxon>
    </lineage>
</organism>
<dbReference type="EMBL" id="CAUJNA010003668">
    <property type="protein sequence ID" value="CAJ1407338.1"/>
    <property type="molecule type" value="Genomic_DNA"/>
</dbReference>
<sequence>MSSLPVYPLPRCHFRSWASDWRGLRLGCGTSQIPWGRLKRRMHRCLKQNSQRQLRPGCSPASFVGPLRQALAFPERRALQQLCSALQQPDLCPPRRSLRPLDWSECWLGVVSALVAAFVAALGETTGAVRRFLLAAARTYLAETKATSLQVPTLQVLLSGWPIYPLLAQLNAHRGGTAWATALQLRAHRLAQRLPCAGHGEELRQCLCRALRPVAVAASAAWRRGESLVSLARGSAAQALHRAQKPLLLLQGHWDSLWQPDLVLGAISADAWLGGFARLAEEADLHAGGGGFGFGFGGWARTFDLQAAEAEEVPGVAFATLLSDEGDAAQWLGAVEVMSWSLTRFHGRKGRLLVPLLVLCQERCGLIHAGLQERGLVPVSAPELSIAALPEKRPVPSRDGWRRLHLWGLTVFRRIVYLDADTLVVGSLQHLLQLPSSVHFAAAGLGLDHQQIRFQRLNTGVMAIVPDRALFEAMRDTLEHGVLHAHPEFRLQGYLDQAWVDLFFRYISRQPRGGSLSGRDGSSVWEVCPPLAAALPAEVLQQPLEVFAGAGAADLNVCLLSPGDNFLVSFNGLNTCSDEVLDFCLRGQAVGSGGRINVLHWPGGIFKPWLHTAPWSRSAQMPRSRN</sequence>
<keyword evidence="2" id="KW-1185">Reference proteome</keyword>
<dbReference type="InterPro" id="IPR050587">
    <property type="entry name" value="GNT1/Glycosyltrans_8"/>
</dbReference>
<dbReference type="SUPFAM" id="SSF53448">
    <property type="entry name" value="Nucleotide-diphospho-sugar transferases"/>
    <property type="match status" value="1"/>
</dbReference>
<evidence type="ECO:0000313" key="1">
    <source>
        <dbReference type="EMBL" id="CAJ1407338.1"/>
    </source>
</evidence>
<dbReference type="AlphaFoldDB" id="A0AA36JLS5"/>